<dbReference type="InterPro" id="IPR029052">
    <property type="entry name" value="Metallo-depent_PP-like"/>
</dbReference>
<evidence type="ECO:0000256" key="1">
    <source>
        <dbReference type="ARBA" id="ARBA00022723"/>
    </source>
</evidence>
<evidence type="ECO:0000256" key="2">
    <source>
        <dbReference type="ARBA" id="ARBA00022801"/>
    </source>
</evidence>
<dbReference type="Gene3D" id="3.60.21.10">
    <property type="match status" value="1"/>
</dbReference>
<dbReference type="PANTHER" id="PTHR31302">
    <property type="entry name" value="TRANSMEMBRANE PROTEIN WITH METALLOPHOSPHOESTERASE DOMAIN-RELATED"/>
    <property type="match status" value="1"/>
</dbReference>
<feature type="domain" description="Calcineurin-like phosphoesterase" evidence="3">
    <location>
        <begin position="90"/>
        <end position="248"/>
    </location>
</feature>
<gene>
    <name evidence="4" type="ORF">RFN28_13805</name>
</gene>
<dbReference type="Proteomes" id="UP001287059">
    <property type="component" value="Unassembled WGS sequence"/>
</dbReference>
<evidence type="ECO:0000313" key="5">
    <source>
        <dbReference type="Proteomes" id="UP001287059"/>
    </source>
</evidence>
<name>A0ABU4XXX7_9HYPH</name>
<dbReference type="Pfam" id="PF00149">
    <property type="entry name" value="Metallophos"/>
    <property type="match status" value="1"/>
</dbReference>
<evidence type="ECO:0000313" key="4">
    <source>
        <dbReference type="EMBL" id="MDX8479547.1"/>
    </source>
</evidence>
<proteinExistence type="predicted"/>
<dbReference type="InterPro" id="IPR051158">
    <property type="entry name" value="Metallophosphoesterase_sf"/>
</dbReference>
<keyword evidence="2" id="KW-0378">Hydrolase</keyword>
<organism evidence="4 5">
    <name type="scientific">Mesorhizobium album</name>
    <dbReference type="NCBI Taxonomy" id="3072314"/>
    <lineage>
        <taxon>Bacteria</taxon>
        <taxon>Pseudomonadati</taxon>
        <taxon>Pseudomonadota</taxon>
        <taxon>Alphaproteobacteria</taxon>
        <taxon>Hyphomicrobiales</taxon>
        <taxon>Phyllobacteriaceae</taxon>
        <taxon>Mesorhizobium</taxon>
    </lineage>
</organism>
<reference evidence="4 5" key="1">
    <citation type="submission" date="2023-08" db="EMBL/GenBank/DDBJ databases">
        <title>Implementing the SeqCode for naming new Mesorhizobium species isolated from Vachellia karroo root nodules.</title>
        <authorList>
            <person name="Van Lill M."/>
        </authorList>
    </citation>
    <scope>NUCLEOTIDE SEQUENCE [LARGE SCALE GENOMIC DNA]</scope>
    <source>
        <strain evidence="4 5">VK24D</strain>
    </source>
</reference>
<accession>A0ABU4XXX7</accession>
<keyword evidence="5" id="KW-1185">Reference proteome</keyword>
<dbReference type="RefSeq" id="WP_320287886.1">
    <property type="nucleotide sequence ID" value="NZ_JAVIIW010000014.1"/>
</dbReference>
<protein>
    <submittedName>
        <fullName evidence="4">Metallophosphoesterase family protein</fullName>
    </submittedName>
</protein>
<keyword evidence="1" id="KW-0479">Metal-binding</keyword>
<dbReference type="PANTHER" id="PTHR31302:SF31">
    <property type="entry name" value="PHOSPHODIESTERASE YAEI"/>
    <property type="match status" value="1"/>
</dbReference>
<sequence length="329" mass="36364">MTDISLRLNERLGRIHAMQRLGIEDDHEAQVFGQGLNFFHLENWYSIHSVIRNVLRISGLYGRGRRNAADVRIRTNRIASAKLPSEFEGFRILQLSDLHADMSHAAMDRVIELAADLDYDICVLTGDFRAKTYGPFEAALDGVARVRASLKGPLYGVLGNHDTVRMVPALEDMGVRMLMNELETIERSGERIYLAGIDDAHFFRVDNIEKAAAGVPAEAFAILLSHTPEIYRQAAHAGFNVLLAGHTHGGQICLPGGIPITLDSKLPRRMGAGVWVYYGMLGYTSVGAGSSVVAVRLNCLPEITLHQLHRTELVGPVSDAKHIEKPRDH</sequence>
<evidence type="ECO:0000259" key="3">
    <source>
        <dbReference type="Pfam" id="PF00149"/>
    </source>
</evidence>
<comment type="caution">
    <text evidence="4">The sequence shown here is derived from an EMBL/GenBank/DDBJ whole genome shotgun (WGS) entry which is preliminary data.</text>
</comment>
<dbReference type="EMBL" id="JAVIIW010000014">
    <property type="protein sequence ID" value="MDX8479547.1"/>
    <property type="molecule type" value="Genomic_DNA"/>
</dbReference>
<dbReference type="InterPro" id="IPR004843">
    <property type="entry name" value="Calcineurin-like_PHP"/>
</dbReference>
<dbReference type="SUPFAM" id="SSF56300">
    <property type="entry name" value="Metallo-dependent phosphatases"/>
    <property type="match status" value="1"/>
</dbReference>